<evidence type="ECO:0000256" key="13">
    <source>
        <dbReference type="ARBA" id="ARBA00022777"/>
    </source>
</evidence>
<dbReference type="InterPro" id="IPR027417">
    <property type="entry name" value="P-loop_NTPase"/>
</dbReference>
<evidence type="ECO:0000256" key="2">
    <source>
        <dbReference type="ARBA" id="ARBA00001911"/>
    </source>
</evidence>
<dbReference type="InterPro" id="IPR000623">
    <property type="entry name" value="Shikimate_kinase/TSH1"/>
</dbReference>
<dbReference type="GO" id="GO:0009423">
    <property type="term" value="P:chorismate biosynthetic process"/>
    <property type="evidence" value="ECO:0007669"/>
    <property type="project" value="UniProtKB-UniRule"/>
</dbReference>
<dbReference type="Gene3D" id="3.40.50.1970">
    <property type="match status" value="1"/>
</dbReference>
<keyword evidence="10 21" id="KW-0808">Transferase</keyword>
<feature type="domain" description="3-dehydroquinate synthase N-terminal" evidence="22">
    <location>
        <begin position="247"/>
        <end position="357"/>
    </location>
</feature>
<dbReference type="EMBL" id="JAGTJJ010000008">
    <property type="protein sequence ID" value="MDC3982490.1"/>
    <property type="molecule type" value="Genomic_DNA"/>
</dbReference>
<keyword evidence="19" id="KW-0511">Multifunctional enzyme</keyword>
<evidence type="ECO:0000256" key="8">
    <source>
        <dbReference type="ARBA" id="ARBA00022490"/>
    </source>
</evidence>
<feature type="domain" description="3-dehydroquinate synthase C-terminal" evidence="23">
    <location>
        <begin position="361"/>
        <end position="503"/>
    </location>
</feature>
<sequence>MPPLPLTQPRPQRPLLLSGLMGSGKSTIGPLVAAQAAVPFLDLDAVITQNTGRSVPALFAEPDGEPAFRALEAATLRGLLASPEPRVIALGGGTLLDPELRAFALAHAHVVTLTARPDTLAARTAGPGRPLLDETPDRLARLRSLLASRAPVYAEAHAHIRTDDRSPADITDAVLQAWLDPTLVVPLGTRSYPVRLTHDAPRTLAEVARSLAPSAVFVVTDENVAPIALDPVLDALRTTGLRVPATVVLPPGETHKQMPAVERILAALVESGADRECLVVALGGGVVSDVAGLAASLLLRGVRWVAMPTTLLSMVDAAVGGKTGVDLGVAKNAVGTFHQPSAVLIDPARVQTESTRAYVSGLAEVVKAAAIADTSLFELVGRERERVLARDLDLVRQMVLGAVRVKTAIVIRDERESGDRVLLNFGHTIGHGLEAAGAYTRLTHGEAVALGMIAILRVGRALGVTDAEAATRVERLLVDLGLPTDLTREPLDEALRLASLDKKRTASGIRVVLLEGLGRPRIELLSLEALGRLLHAGMQSVSV</sequence>
<feature type="binding site" evidence="21">
    <location>
        <position position="92"/>
    </location>
    <ligand>
        <name>substrate</name>
    </ligand>
</feature>
<dbReference type="CDD" id="cd08195">
    <property type="entry name" value="DHQS"/>
    <property type="match status" value="1"/>
</dbReference>
<keyword evidence="18 25" id="KW-0456">Lyase</keyword>
<comment type="catalytic activity">
    <reaction evidence="20 21">
        <text>shikimate + ATP = 3-phosphoshikimate + ADP + H(+)</text>
        <dbReference type="Rhea" id="RHEA:13121"/>
        <dbReference type="ChEBI" id="CHEBI:15378"/>
        <dbReference type="ChEBI" id="CHEBI:30616"/>
        <dbReference type="ChEBI" id="CHEBI:36208"/>
        <dbReference type="ChEBI" id="CHEBI:145989"/>
        <dbReference type="ChEBI" id="CHEBI:456216"/>
        <dbReference type="EC" id="2.7.1.71"/>
    </reaction>
</comment>
<keyword evidence="15 21" id="KW-0067">ATP-binding</keyword>
<protein>
    <recommendedName>
        <fullName evidence="21">Shikimate kinase</fullName>
        <shortName evidence="21">SK</shortName>
        <ecNumber evidence="21">2.7.1.71</ecNumber>
    </recommendedName>
</protein>
<keyword evidence="16" id="KW-0520">NAD</keyword>
<feature type="binding site" evidence="21">
    <location>
        <position position="165"/>
    </location>
    <ligand>
        <name>ATP</name>
        <dbReference type="ChEBI" id="CHEBI:30616"/>
    </ligand>
</feature>
<comment type="function">
    <text evidence="21">Catalyzes the specific phosphorylation of the 3-hydroxyl group of shikimic acid using ATP as a cosubstrate.</text>
</comment>
<evidence type="ECO:0000256" key="5">
    <source>
        <dbReference type="ARBA" id="ARBA00003485"/>
    </source>
</evidence>
<comment type="subcellular location">
    <subcellularLocation>
        <location evidence="21">Cytoplasm</location>
    </subcellularLocation>
</comment>
<dbReference type="EC" id="2.7.1.71" evidence="21"/>
<dbReference type="Proteomes" id="UP001151081">
    <property type="component" value="Unassembled WGS sequence"/>
</dbReference>
<dbReference type="InterPro" id="IPR016037">
    <property type="entry name" value="DHQ_synth_AroB"/>
</dbReference>
<keyword evidence="26" id="KW-1185">Reference proteome</keyword>
<name>A0A9X4ATR6_9BACT</name>
<dbReference type="GO" id="GO:0009073">
    <property type="term" value="P:aromatic amino acid family biosynthetic process"/>
    <property type="evidence" value="ECO:0007669"/>
    <property type="project" value="UniProtKB-KW"/>
</dbReference>
<keyword evidence="14" id="KW-0862">Zinc</keyword>
<dbReference type="Pfam" id="PF01761">
    <property type="entry name" value="DHQ_synthase"/>
    <property type="match status" value="1"/>
</dbReference>
<evidence type="ECO:0000256" key="21">
    <source>
        <dbReference type="HAMAP-Rule" id="MF_00109"/>
    </source>
</evidence>
<dbReference type="InterPro" id="IPR031322">
    <property type="entry name" value="Shikimate/glucono_kinase"/>
</dbReference>
<evidence type="ECO:0000256" key="6">
    <source>
        <dbReference type="ARBA" id="ARBA00004661"/>
    </source>
</evidence>
<dbReference type="SUPFAM" id="SSF52540">
    <property type="entry name" value="P-loop containing nucleoside triphosphate hydrolases"/>
    <property type="match status" value="1"/>
</dbReference>
<dbReference type="PANTHER" id="PTHR43622">
    <property type="entry name" value="3-DEHYDROQUINATE SYNTHASE"/>
    <property type="match status" value="1"/>
</dbReference>
<evidence type="ECO:0000256" key="18">
    <source>
        <dbReference type="ARBA" id="ARBA00023239"/>
    </source>
</evidence>
<dbReference type="AlphaFoldDB" id="A0A9X4ATR6"/>
<dbReference type="GO" id="GO:0004765">
    <property type="term" value="F:shikimate kinase activity"/>
    <property type="evidence" value="ECO:0007669"/>
    <property type="project" value="UniProtKB-UniRule"/>
</dbReference>
<dbReference type="FunFam" id="3.40.50.1970:FF:000007">
    <property type="entry name" value="Pentafunctional AROM polypeptide"/>
    <property type="match status" value="1"/>
</dbReference>
<feature type="binding site" evidence="21">
    <location>
        <position position="26"/>
    </location>
    <ligand>
        <name>Mg(2+)</name>
        <dbReference type="ChEBI" id="CHEBI:18420"/>
    </ligand>
</feature>
<comment type="pathway">
    <text evidence="6">Metabolic intermediate biosynthesis; chorismate biosynthesis; chorismate from D-erythrose 4-phosphate and phosphoenolpyruvate: step 2/7.</text>
</comment>
<evidence type="ECO:0000256" key="7">
    <source>
        <dbReference type="ARBA" id="ARBA00004842"/>
    </source>
</evidence>
<dbReference type="EMBL" id="JAGTJJ010000002">
    <property type="protein sequence ID" value="MDC3979837.1"/>
    <property type="molecule type" value="Genomic_DNA"/>
</dbReference>
<evidence type="ECO:0000256" key="9">
    <source>
        <dbReference type="ARBA" id="ARBA00022605"/>
    </source>
</evidence>
<dbReference type="SUPFAM" id="SSF56796">
    <property type="entry name" value="Dehydroquinate synthase-like"/>
    <property type="match status" value="1"/>
</dbReference>
<evidence type="ECO:0000256" key="3">
    <source>
        <dbReference type="ARBA" id="ARBA00001941"/>
    </source>
</evidence>
<evidence type="ECO:0000313" key="24">
    <source>
        <dbReference type="EMBL" id="MDC3979837.1"/>
    </source>
</evidence>
<evidence type="ECO:0000256" key="12">
    <source>
        <dbReference type="ARBA" id="ARBA00022741"/>
    </source>
</evidence>
<keyword evidence="12 21" id="KW-0547">Nucleotide-binding</keyword>
<organism evidence="25 26">
    <name type="scientific">Polyangium jinanense</name>
    <dbReference type="NCBI Taxonomy" id="2829994"/>
    <lineage>
        <taxon>Bacteria</taxon>
        <taxon>Pseudomonadati</taxon>
        <taxon>Myxococcota</taxon>
        <taxon>Polyangia</taxon>
        <taxon>Polyangiales</taxon>
        <taxon>Polyangiaceae</taxon>
        <taxon>Polyangium</taxon>
    </lineage>
</organism>
<dbReference type="Pfam" id="PF24621">
    <property type="entry name" value="DHQS_C"/>
    <property type="match status" value="1"/>
</dbReference>
<dbReference type="GO" id="GO:0003856">
    <property type="term" value="F:3-dehydroquinate synthase activity"/>
    <property type="evidence" value="ECO:0007669"/>
    <property type="project" value="UniProtKB-UniRule"/>
</dbReference>
<evidence type="ECO:0000256" key="1">
    <source>
        <dbReference type="ARBA" id="ARBA00001393"/>
    </source>
</evidence>
<dbReference type="InterPro" id="IPR030960">
    <property type="entry name" value="DHQS/DOIS_N"/>
</dbReference>
<dbReference type="Pfam" id="PF01202">
    <property type="entry name" value="SKI"/>
    <property type="match status" value="1"/>
</dbReference>
<keyword evidence="21" id="KW-0460">Magnesium</keyword>
<evidence type="ECO:0000256" key="17">
    <source>
        <dbReference type="ARBA" id="ARBA00023141"/>
    </source>
</evidence>
<keyword evidence="17 21" id="KW-0057">Aromatic amino acid biosynthesis</keyword>
<keyword evidence="13 21" id="KW-0418">Kinase</keyword>
<comment type="pathway">
    <text evidence="7 21">Metabolic intermediate biosynthesis; chorismate biosynthesis; chorismate from D-erythrose 4-phosphate and phosphoenolpyruvate: step 5/7.</text>
</comment>
<evidence type="ECO:0000256" key="14">
    <source>
        <dbReference type="ARBA" id="ARBA00022833"/>
    </source>
</evidence>
<evidence type="ECO:0000256" key="19">
    <source>
        <dbReference type="ARBA" id="ARBA00023268"/>
    </source>
</evidence>
<feature type="binding site" evidence="21">
    <location>
        <position position="44"/>
    </location>
    <ligand>
        <name>substrate</name>
    </ligand>
</feature>
<comment type="cofactor">
    <cofactor evidence="4">
        <name>Zn(2+)</name>
        <dbReference type="ChEBI" id="CHEBI:29105"/>
    </cofactor>
</comment>
<reference evidence="25 26" key="1">
    <citation type="submission" date="2021-04" db="EMBL/GenBank/DDBJ databases">
        <title>Genome analysis of Polyangium sp.</title>
        <authorList>
            <person name="Li Y."/>
            <person name="Wang J."/>
        </authorList>
    </citation>
    <scope>NUCLEOTIDE SEQUENCE [LARGE SCALE GENOMIC DNA]</scope>
    <source>
        <strain evidence="25 26">SDU14</strain>
    </source>
</reference>
<comment type="catalytic activity">
    <reaction evidence="1">
        <text>7-phospho-2-dehydro-3-deoxy-D-arabino-heptonate = 3-dehydroquinate + phosphate</text>
        <dbReference type="Rhea" id="RHEA:21968"/>
        <dbReference type="ChEBI" id="CHEBI:32364"/>
        <dbReference type="ChEBI" id="CHEBI:43474"/>
        <dbReference type="ChEBI" id="CHEBI:58394"/>
        <dbReference type="EC" id="4.2.3.4"/>
    </reaction>
</comment>
<comment type="similarity">
    <text evidence="21">Belongs to the shikimate kinase family.</text>
</comment>
<dbReference type="NCBIfam" id="TIGR01357">
    <property type="entry name" value="aroB"/>
    <property type="match status" value="1"/>
</dbReference>
<evidence type="ECO:0000313" key="25">
    <source>
        <dbReference type="EMBL" id="MDC3982490.1"/>
    </source>
</evidence>
<dbReference type="InterPro" id="IPR050071">
    <property type="entry name" value="Dehydroquinate_synthase"/>
</dbReference>
<keyword evidence="11 21" id="KW-0479">Metal-binding</keyword>
<evidence type="ECO:0000256" key="16">
    <source>
        <dbReference type="ARBA" id="ARBA00023027"/>
    </source>
</evidence>
<dbReference type="Gene3D" id="3.40.50.300">
    <property type="entry name" value="P-loop containing nucleotide triphosphate hydrolases"/>
    <property type="match status" value="1"/>
</dbReference>
<comment type="cofactor">
    <cofactor evidence="2">
        <name>NAD(+)</name>
        <dbReference type="ChEBI" id="CHEBI:57540"/>
    </cofactor>
</comment>
<evidence type="ECO:0000256" key="11">
    <source>
        <dbReference type="ARBA" id="ARBA00022723"/>
    </source>
</evidence>
<comment type="cofactor">
    <cofactor evidence="21">
        <name>Mg(2+)</name>
        <dbReference type="ChEBI" id="CHEBI:18420"/>
    </cofactor>
    <text evidence="21">Binds 1 Mg(2+) ion per subunit.</text>
</comment>
<dbReference type="HAMAP" id="MF_00109">
    <property type="entry name" value="Shikimate_kinase"/>
    <property type="match status" value="1"/>
</dbReference>
<comment type="caution">
    <text evidence="25">The sequence shown here is derived from an EMBL/GenBank/DDBJ whole genome shotgun (WGS) entry which is preliminary data.</text>
</comment>
<keyword evidence="9 21" id="KW-0028">Amino-acid biosynthesis</keyword>
<evidence type="ECO:0000256" key="10">
    <source>
        <dbReference type="ARBA" id="ARBA00022679"/>
    </source>
</evidence>
<dbReference type="GO" id="GO:0008652">
    <property type="term" value="P:amino acid biosynthetic process"/>
    <property type="evidence" value="ECO:0007669"/>
    <property type="project" value="UniProtKB-KW"/>
</dbReference>
<evidence type="ECO:0000256" key="15">
    <source>
        <dbReference type="ARBA" id="ARBA00022840"/>
    </source>
</evidence>
<feature type="binding site" evidence="21">
    <location>
        <begin position="22"/>
        <end position="27"/>
    </location>
    <ligand>
        <name>ATP</name>
        <dbReference type="ChEBI" id="CHEBI:30616"/>
    </ligand>
</feature>
<evidence type="ECO:0000259" key="23">
    <source>
        <dbReference type="Pfam" id="PF24621"/>
    </source>
</evidence>
<keyword evidence="8 21" id="KW-0963">Cytoplasm</keyword>
<dbReference type="GO" id="GO:0005737">
    <property type="term" value="C:cytoplasm"/>
    <property type="evidence" value="ECO:0007669"/>
    <property type="project" value="UniProtKB-SubCell"/>
</dbReference>
<dbReference type="PRINTS" id="PR01100">
    <property type="entry name" value="SHIKIMTKNASE"/>
</dbReference>
<feature type="binding site" evidence="21">
    <location>
        <position position="69"/>
    </location>
    <ligand>
        <name>substrate</name>
    </ligand>
</feature>
<dbReference type="CDD" id="cd00464">
    <property type="entry name" value="SK"/>
    <property type="match status" value="1"/>
</dbReference>
<comment type="function">
    <text evidence="5">Catalyzes the conversion of 3-deoxy-D-arabino-heptulosonate 7-phosphate (DAHP) to dehydroquinate (DHQ).</text>
</comment>
<evidence type="ECO:0000313" key="26">
    <source>
        <dbReference type="Proteomes" id="UP001151081"/>
    </source>
</evidence>
<accession>A0A9X4ATR6</accession>
<dbReference type="InterPro" id="IPR056179">
    <property type="entry name" value="DHQS_C"/>
</dbReference>
<comment type="subunit">
    <text evidence="21">Monomer.</text>
</comment>
<dbReference type="Gene3D" id="1.20.1090.10">
    <property type="entry name" value="Dehydroquinate synthase-like - alpha domain"/>
    <property type="match status" value="1"/>
</dbReference>
<evidence type="ECO:0000259" key="22">
    <source>
        <dbReference type="Pfam" id="PF01761"/>
    </source>
</evidence>
<evidence type="ECO:0000256" key="20">
    <source>
        <dbReference type="ARBA" id="ARBA00048567"/>
    </source>
</evidence>
<dbReference type="GO" id="GO:0000287">
    <property type="term" value="F:magnesium ion binding"/>
    <property type="evidence" value="ECO:0007669"/>
    <property type="project" value="UniProtKB-UniRule"/>
</dbReference>
<feature type="binding site" evidence="21">
    <location>
        <position position="129"/>
    </location>
    <ligand>
        <name>ATP</name>
        <dbReference type="ChEBI" id="CHEBI:30616"/>
    </ligand>
</feature>
<comment type="cofactor">
    <cofactor evidence="3">
        <name>Co(2+)</name>
        <dbReference type="ChEBI" id="CHEBI:48828"/>
    </cofactor>
</comment>
<proteinExistence type="inferred from homology"/>
<evidence type="ECO:0000256" key="4">
    <source>
        <dbReference type="ARBA" id="ARBA00001947"/>
    </source>
</evidence>
<gene>
    <name evidence="25" type="primary">aroB</name>
    <name evidence="21" type="synonym">aroK</name>
    <name evidence="24" type="ORF">KEG57_04950</name>
    <name evidence="25" type="ORF">KEG57_18385</name>
</gene>
<dbReference type="PANTHER" id="PTHR43622:SF7">
    <property type="entry name" value="3-DEHYDROQUINATE SYNTHASE, CHLOROPLASTIC"/>
    <property type="match status" value="1"/>
</dbReference>
<dbReference type="InterPro" id="IPR023000">
    <property type="entry name" value="Shikimate_kinase_CS"/>
</dbReference>
<dbReference type="GO" id="GO:0005524">
    <property type="term" value="F:ATP binding"/>
    <property type="evidence" value="ECO:0007669"/>
    <property type="project" value="UniProtKB-UniRule"/>
</dbReference>
<dbReference type="PROSITE" id="PS01128">
    <property type="entry name" value="SHIKIMATE_KINASE"/>
    <property type="match status" value="1"/>
</dbReference>
<feature type="binding site" evidence="21">
    <location>
        <position position="149"/>
    </location>
    <ligand>
        <name>substrate</name>
    </ligand>
</feature>